<dbReference type="Pfam" id="PF00214">
    <property type="entry name" value="Calc_CGRP_IAPP"/>
    <property type="match status" value="1"/>
</dbReference>
<name>A0A8D3B004_SCOMX</name>
<evidence type="ECO:0008006" key="9">
    <source>
        <dbReference type="Google" id="ProtNLM"/>
    </source>
</evidence>
<proteinExistence type="inferred from homology"/>
<evidence type="ECO:0000256" key="6">
    <source>
        <dbReference type="SAM" id="SignalP"/>
    </source>
</evidence>
<evidence type="ECO:0000256" key="5">
    <source>
        <dbReference type="ARBA" id="ARBA00023157"/>
    </source>
</evidence>
<dbReference type="Ensembl" id="ENSSMAT00000026570.2">
    <property type="protein sequence ID" value="ENSSMAP00000026253.1"/>
    <property type="gene ID" value="ENSSMAG00000016041.2"/>
</dbReference>
<feature type="signal peptide" evidence="6">
    <location>
        <begin position="1"/>
        <end position="16"/>
    </location>
</feature>
<reference evidence="7" key="2">
    <citation type="submission" date="2025-08" db="UniProtKB">
        <authorList>
            <consortium name="Ensembl"/>
        </authorList>
    </citation>
    <scope>IDENTIFICATION</scope>
</reference>
<evidence type="ECO:0000256" key="2">
    <source>
        <dbReference type="ARBA" id="ARBA00010575"/>
    </source>
</evidence>
<dbReference type="GO" id="GO:0005179">
    <property type="term" value="F:hormone activity"/>
    <property type="evidence" value="ECO:0007669"/>
    <property type="project" value="InterPro"/>
</dbReference>
<dbReference type="GO" id="GO:0003073">
    <property type="term" value="P:regulation of systemic arterial blood pressure"/>
    <property type="evidence" value="ECO:0007669"/>
    <property type="project" value="TreeGrafter"/>
</dbReference>
<dbReference type="InterPro" id="IPR021116">
    <property type="entry name" value="Calcitonin/adrenomedullin"/>
</dbReference>
<evidence type="ECO:0000313" key="8">
    <source>
        <dbReference type="Proteomes" id="UP000694558"/>
    </source>
</evidence>
<dbReference type="OMA" id="IIPFHSE"/>
<dbReference type="GO" id="GO:0007189">
    <property type="term" value="P:adenylate cyclase-activating G protein-coupled receptor signaling pathway"/>
    <property type="evidence" value="ECO:0007669"/>
    <property type="project" value="TreeGrafter"/>
</dbReference>
<comment type="similarity">
    <text evidence="2">Belongs to the adrenomedullin family.</text>
</comment>
<keyword evidence="3" id="KW-0964">Secreted</keyword>
<sequence>MEITVLLLLTVPLTVASPFRPTHRSGANTVLSGDSVQASGVKRSEVTQEEYVPALKIIPFHSEDKPLDLDALKHNMAVRLRPRRTPQRGGCQLGTCQVHNLANTLFILSKTNGKDVSKTANDPQGYGR</sequence>
<evidence type="ECO:0000256" key="1">
    <source>
        <dbReference type="ARBA" id="ARBA00004613"/>
    </source>
</evidence>
<protein>
    <recommendedName>
        <fullName evidence="9">ProAM N-terminal 20 peptide</fullName>
    </recommendedName>
</protein>
<reference evidence="7" key="1">
    <citation type="submission" date="2023-05" db="EMBL/GenBank/DDBJ databases">
        <title>High-quality long-read genome of Scophthalmus maximus.</title>
        <authorList>
            <person name="Lien S."/>
            <person name="Martinez P."/>
        </authorList>
    </citation>
    <scope>NUCLEOTIDE SEQUENCE [LARGE SCALE GENOMIC DNA]</scope>
</reference>
<dbReference type="GO" id="GO:0005576">
    <property type="term" value="C:extracellular region"/>
    <property type="evidence" value="ECO:0007669"/>
    <property type="project" value="UniProtKB-SubCell"/>
</dbReference>
<dbReference type="Proteomes" id="UP000694558">
    <property type="component" value="Chromosome 18"/>
</dbReference>
<comment type="subcellular location">
    <subcellularLocation>
        <location evidence="1">Secreted</location>
    </subcellularLocation>
</comment>
<accession>A0A8D3B004</accession>
<organism evidence="7 8">
    <name type="scientific">Scophthalmus maximus</name>
    <name type="common">Turbot</name>
    <name type="synonym">Psetta maxima</name>
    <dbReference type="NCBI Taxonomy" id="52904"/>
    <lineage>
        <taxon>Eukaryota</taxon>
        <taxon>Metazoa</taxon>
        <taxon>Chordata</taxon>
        <taxon>Craniata</taxon>
        <taxon>Vertebrata</taxon>
        <taxon>Euteleostomi</taxon>
        <taxon>Actinopterygii</taxon>
        <taxon>Neopterygii</taxon>
        <taxon>Teleostei</taxon>
        <taxon>Neoteleostei</taxon>
        <taxon>Acanthomorphata</taxon>
        <taxon>Carangaria</taxon>
        <taxon>Pleuronectiformes</taxon>
        <taxon>Pleuronectoidei</taxon>
        <taxon>Scophthalmidae</taxon>
        <taxon>Scophthalmus</taxon>
    </lineage>
</organism>
<feature type="chain" id="PRO_5034813988" description="ProAM N-terminal 20 peptide" evidence="6">
    <location>
        <begin position="17"/>
        <end position="128"/>
    </location>
</feature>
<evidence type="ECO:0000256" key="4">
    <source>
        <dbReference type="ARBA" id="ARBA00022729"/>
    </source>
</evidence>
<evidence type="ECO:0000256" key="3">
    <source>
        <dbReference type="ARBA" id="ARBA00022525"/>
    </source>
</evidence>
<dbReference type="AlphaFoldDB" id="A0A8D3B004"/>
<dbReference type="PANTHER" id="PTHR23414:SF6">
    <property type="entry name" value="ADRENOMEDULLIN-5-LIKE PROTEIN-RELATED"/>
    <property type="match status" value="1"/>
</dbReference>
<dbReference type="InterPro" id="IPR051665">
    <property type="entry name" value="Adrenomedullin-reg_peptide"/>
</dbReference>
<evidence type="ECO:0000313" key="7">
    <source>
        <dbReference type="Ensembl" id="ENSSMAP00000026253.1"/>
    </source>
</evidence>
<dbReference type="PANTHER" id="PTHR23414">
    <property type="entry name" value="ADRENOMEDULLIN, ADM"/>
    <property type="match status" value="1"/>
</dbReference>
<dbReference type="GeneTree" id="ENSGT00940000169535"/>
<keyword evidence="4 6" id="KW-0732">Signal</keyword>
<dbReference type="GO" id="GO:0010460">
    <property type="term" value="P:positive regulation of heart rate"/>
    <property type="evidence" value="ECO:0007669"/>
    <property type="project" value="TreeGrafter"/>
</dbReference>
<keyword evidence="5" id="KW-1015">Disulfide bond</keyword>